<dbReference type="PROSITE" id="PS00440">
    <property type="entry name" value="ACYLTRANSF_C_2"/>
    <property type="match status" value="1"/>
</dbReference>
<reference evidence="8 9" key="1">
    <citation type="submission" date="2014-04" db="EMBL/GenBank/DDBJ databases">
        <authorList>
            <consortium name="DOE Joint Genome Institute"/>
            <person name="Kuo A."/>
            <person name="Girlanda M."/>
            <person name="Perotto S."/>
            <person name="Kohler A."/>
            <person name="Nagy L.G."/>
            <person name="Floudas D."/>
            <person name="Copeland A."/>
            <person name="Barry K.W."/>
            <person name="Cichocki N."/>
            <person name="Veneault-Fourrey C."/>
            <person name="LaButti K."/>
            <person name="Lindquist E.A."/>
            <person name="Lipzen A."/>
            <person name="Lundell T."/>
            <person name="Morin E."/>
            <person name="Murat C."/>
            <person name="Sun H."/>
            <person name="Tunlid A."/>
            <person name="Henrissat B."/>
            <person name="Grigoriev I.V."/>
            <person name="Hibbett D.S."/>
            <person name="Martin F."/>
            <person name="Nordberg H.P."/>
            <person name="Cantor M.N."/>
            <person name="Hua S.X."/>
        </authorList>
    </citation>
    <scope>NUCLEOTIDE SEQUENCE [LARGE SCALE GENOMIC DNA]</scope>
    <source>
        <strain evidence="8 9">MUT 4182</strain>
    </source>
</reference>
<dbReference type="STRING" id="1051891.A0A0C3LCF8"/>
<keyword evidence="9" id="KW-1185">Reference proteome</keyword>
<keyword evidence="3 5" id="KW-0012">Acyltransferase</keyword>
<dbReference type="HOGENOM" id="CLU_013513_5_0_1"/>
<dbReference type="PANTHER" id="PTHR22589:SF107">
    <property type="entry name" value="CHOLINE_CARNITINE ACYLTRANSFERASE DOMAIN-CONTAINING PROTEIN"/>
    <property type="match status" value="1"/>
</dbReference>
<dbReference type="InterPro" id="IPR023213">
    <property type="entry name" value="CAT-like_dom_sf"/>
</dbReference>
<keyword evidence="2 5" id="KW-0808">Transferase</keyword>
<proteinExistence type="inferred from homology"/>
<evidence type="ECO:0000313" key="9">
    <source>
        <dbReference type="Proteomes" id="UP000054248"/>
    </source>
</evidence>
<dbReference type="Gene3D" id="3.30.559.70">
    <property type="entry name" value="Choline/Carnitine o-acyltransferase, domain 2"/>
    <property type="match status" value="1"/>
</dbReference>
<dbReference type="PROSITE" id="PS00439">
    <property type="entry name" value="ACYLTRANSF_C_1"/>
    <property type="match status" value="1"/>
</dbReference>
<reference evidence="9" key="2">
    <citation type="submission" date="2015-01" db="EMBL/GenBank/DDBJ databases">
        <title>Evolutionary Origins and Diversification of the Mycorrhizal Mutualists.</title>
        <authorList>
            <consortium name="DOE Joint Genome Institute"/>
            <consortium name="Mycorrhizal Genomics Consortium"/>
            <person name="Kohler A."/>
            <person name="Kuo A."/>
            <person name="Nagy L.G."/>
            <person name="Floudas D."/>
            <person name="Copeland A."/>
            <person name="Barry K.W."/>
            <person name="Cichocki N."/>
            <person name="Veneault-Fourrey C."/>
            <person name="LaButti K."/>
            <person name="Lindquist E.A."/>
            <person name="Lipzen A."/>
            <person name="Lundell T."/>
            <person name="Morin E."/>
            <person name="Murat C."/>
            <person name="Riley R."/>
            <person name="Ohm R."/>
            <person name="Sun H."/>
            <person name="Tunlid A."/>
            <person name="Henrissat B."/>
            <person name="Grigoriev I.V."/>
            <person name="Hibbett D.S."/>
            <person name="Martin F."/>
        </authorList>
    </citation>
    <scope>NUCLEOTIDE SEQUENCE [LARGE SCALE GENOMIC DNA]</scope>
    <source>
        <strain evidence="9">MUT 4182</strain>
    </source>
</reference>
<evidence type="ECO:0000256" key="2">
    <source>
        <dbReference type="ARBA" id="ARBA00022679"/>
    </source>
</evidence>
<evidence type="ECO:0000256" key="5">
    <source>
        <dbReference type="RuleBase" id="RU003801"/>
    </source>
</evidence>
<dbReference type="InterPro" id="IPR000542">
    <property type="entry name" value="Carn_acyl_trans"/>
</dbReference>
<dbReference type="Proteomes" id="UP000054248">
    <property type="component" value="Unassembled WGS sequence"/>
</dbReference>
<feature type="active site" description="Proton acceptor" evidence="4">
    <location>
        <position position="371"/>
    </location>
</feature>
<gene>
    <name evidence="8" type="ORF">M407DRAFT_67722</name>
</gene>
<evidence type="ECO:0000256" key="3">
    <source>
        <dbReference type="ARBA" id="ARBA00023315"/>
    </source>
</evidence>
<dbReference type="Pfam" id="PF00755">
    <property type="entry name" value="Carn_acyltransf"/>
    <property type="match status" value="1"/>
</dbReference>
<protein>
    <recommendedName>
        <fullName evidence="7">Choline/carnitine acyltransferase domain-containing protein</fullName>
    </recommendedName>
</protein>
<evidence type="ECO:0000256" key="4">
    <source>
        <dbReference type="PIRSR" id="PIRSR600542-1"/>
    </source>
</evidence>
<feature type="region of interest" description="Disordered" evidence="6">
    <location>
        <begin position="308"/>
        <end position="333"/>
    </location>
</feature>
<dbReference type="InterPro" id="IPR039551">
    <property type="entry name" value="Cho/carn_acyl_trans"/>
</dbReference>
<dbReference type="AlphaFoldDB" id="A0A0C3LCF8"/>
<evidence type="ECO:0000256" key="1">
    <source>
        <dbReference type="ARBA" id="ARBA00005232"/>
    </source>
</evidence>
<dbReference type="EMBL" id="KN822961">
    <property type="protein sequence ID" value="KIO31608.1"/>
    <property type="molecule type" value="Genomic_DNA"/>
</dbReference>
<dbReference type="Gene3D" id="3.30.559.10">
    <property type="entry name" value="Chloramphenicol acetyltransferase-like domain"/>
    <property type="match status" value="1"/>
</dbReference>
<evidence type="ECO:0000256" key="6">
    <source>
        <dbReference type="SAM" id="MobiDB-lite"/>
    </source>
</evidence>
<evidence type="ECO:0000259" key="7">
    <source>
        <dbReference type="Pfam" id="PF00755"/>
    </source>
</evidence>
<name>A0A0C3LCF8_9AGAM</name>
<accession>A0A0C3LCF8</accession>
<feature type="domain" description="Choline/carnitine acyltransferase" evidence="7">
    <location>
        <begin position="25"/>
        <end position="642"/>
    </location>
</feature>
<dbReference type="PANTHER" id="PTHR22589">
    <property type="entry name" value="CARNITINE O-ACYLTRANSFERASE"/>
    <property type="match status" value="1"/>
</dbReference>
<feature type="compositionally biased region" description="Polar residues" evidence="6">
    <location>
        <begin position="315"/>
        <end position="327"/>
    </location>
</feature>
<organism evidence="8 9">
    <name type="scientific">Tulasnella calospora MUT 4182</name>
    <dbReference type="NCBI Taxonomy" id="1051891"/>
    <lineage>
        <taxon>Eukaryota</taxon>
        <taxon>Fungi</taxon>
        <taxon>Dikarya</taxon>
        <taxon>Basidiomycota</taxon>
        <taxon>Agaricomycotina</taxon>
        <taxon>Agaricomycetes</taxon>
        <taxon>Cantharellales</taxon>
        <taxon>Tulasnellaceae</taxon>
        <taxon>Tulasnella</taxon>
    </lineage>
</organism>
<sequence>MFALHPPRKAERLPTFHHQRSLPRLPVPPLRASLDRYLKSLEPVLEQNEEQGGEAKDAALRARQEWAQEFENGIGKALQQRLIDLDRASPNNWLNDNFWLKKAYHEWRAPLPVNSNWWLLFHDDPNVPEDLRRSIPSDGEITEWQVRRAAWLVRRLVDFKEKLDRQEIHPDSSRTGPFCMYQYTRLFNMCRLPGYGCDSNTEPPKASSPNARKIVVFVKDWVYSVEVIERDGTPVPPAGIERRLAEVVEDVRQREARGEKPARVNILSADERDLWAKNREYLLTLSPTNRSTTTVIEESLFALSLDAHTLPPHDQPSSAPTSSTTKLTRPDVDAQVQNTAFGGPSGLNRWFDKALSLMVESNGRGGMMGEHSPCDALIPSIIVDYSIAEHMDTAQFGEHNNLELGSTKAWDKLEWVVDEKVEAEIARAQKDAKKMLADSEPSQLWFGEYGAEWMKNVAKCSPDAYIQMAVQLAWYKDQGSMTATYETASTRLFAHGRTEVIRTLSADSRKWVKAMCDPSASVTTRKTLLLDAIAAHNAYTRDASTGKGCDRHLAGLRWMYRPDMDGPTPKLFEDPMFSKSSEWKLSTSGLSAGTRFNGTGFGTVWPDGYGINYLAGPQLVKFGIESKVSCPTTSTYRFKARVVESLQAMRELFELAGEEPRSKL</sequence>
<comment type="similarity">
    <text evidence="1 5">Belongs to the carnitine/choline acetyltransferase family.</text>
</comment>
<evidence type="ECO:0000313" key="8">
    <source>
        <dbReference type="EMBL" id="KIO31608.1"/>
    </source>
</evidence>
<dbReference type="SUPFAM" id="SSF52777">
    <property type="entry name" value="CoA-dependent acyltransferases"/>
    <property type="match status" value="2"/>
</dbReference>
<dbReference type="GO" id="GO:0016746">
    <property type="term" value="F:acyltransferase activity"/>
    <property type="evidence" value="ECO:0007669"/>
    <property type="project" value="UniProtKB-KW"/>
</dbReference>
<dbReference type="OrthoDB" id="240216at2759"/>
<dbReference type="InterPro" id="IPR042231">
    <property type="entry name" value="Cho/carn_acyl_trans_2"/>
</dbReference>